<sequence length="393" mass="44118">MNNQINKQTLDTFLVTTVILLVGISCFTLYTLGEAYPSAYSGYYKRQIIWFIISAVGIGVIMVIDFDRYRKFGWPLYILGIFMLVGLHFLPWAYENNGALRWYKFGTTTLQPSEFVKVFLVVGLANVITSHNEKWNHKDLNYDLVLLGKILGMSLPVFILIAIQPDIGSSLVIASIAAFLIVISGIRWRTIIAVFGSVFVVVATLFILYFANPDGFINFIEEETPQFDHVADRIKAWDNPHLYQAGAAMQVIKSMLAIGSGQLSGKGTMDYEVWIPERHTDMIFTAVAEQFGFVGSSIIIILYFLLIYRIVQIALECKDPFGTYLGVGIVGLFTYQIFQNIGMSIQLMPLTGLPLPFLSYGGTSLLVYMAAIGLILNVRSRQRTFMFESGEDD</sequence>
<keyword evidence="3" id="KW-0133">Cell shape</keyword>
<evidence type="ECO:0000313" key="8">
    <source>
        <dbReference type="Proteomes" id="UP000297975"/>
    </source>
</evidence>
<keyword evidence="4 6" id="KW-1133">Transmembrane helix</keyword>
<comment type="caution">
    <text evidence="7">The sequence shown here is derived from an EMBL/GenBank/DDBJ whole genome shotgun (WGS) entry which is preliminary data.</text>
</comment>
<evidence type="ECO:0000313" key="7">
    <source>
        <dbReference type="EMBL" id="TFB15051.1"/>
    </source>
</evidence>
<dbReference type="AlphaFoldDB" id="A0A4Y8ILP2"/>
<dbReference type="PANTHER" id="PTHR30474:SF1">
    <property type="entry name" value="PEPTIDOGLYCAN GLYCOSYLTRANSFERASE MRDB"/>
    <property type="match status" value="1"/>
</dbReference>
<name>A0A4Y8ILP2_9BACI</name>
<feature type="transmembrane region" description="Helical" evidence="6">
    <location>
        <begin position="191"/>
        <end position="211"/>
    </location>
</feature>
<dbReference type="PROSITE" id="PS51257">
    <property type="entry name" value="PROKAR_LIPOPROTEIN"/>
    <property type="match status" value="1"/>
</dbReference>
<keyword evidence="5 6" id="KW-0472">Membrane</keyword>
<evidence type="ECO:0000256" key="1">
    <source>
        <dbReference type="ARBA" id="ARBA00004141"/>
    </source>
</evidence>
<evidence type="ECO:0000256" key="4">
    <source>
        <dbReference type="ARBA" id="ARBA00022989"/>
    </source>
</evidence>
<dbReference type="GO" id="GO:0032153">
    <property type="term" value="C:cell division site"/>
    <property type="evidence" value="ECO:0007669"/>
    <property type="project" value="TreeGrafter"/>
</dbReference>
<evidence type="ECO:0000256" key="2">
    <source>
        <dbReference type="ARBA" id="ARBA00022692"/>
    </source>
</evidence>
<protein>
    <submittedName>
        <fullName evidence="7">Rod shape-determining protein RodA</fullName>
    </submittedName>
</protein>
<accession>A0A4Y8ILP2</accession>
<organism evidence="7 8">
    <name type="scientific">Filobacillus milosensis</name>
    <dbReference type="NCBI Taxonomy" id="94137"/>
    <lineage>
        <taxon>Bacteria</taxon>
        <taxon>Bacillati</taxon>
        <taxon>Bacillota</taxon>
        <taxon>Bacilli</taxon>
        <taxon>Bacillales</taxon>
        <taxon>Bacillaceae</taxon>
        <taxon>Filobacillus</taxon>
    </lineage>
</organism>
<dbReference type="EMBL" id="SOPW01000014">
    <property type="protein sequence ID" value="TFB15051.1"/>
    <property type="molecule type" value="Genomic_DNA"/>
</dbReference>
<dbReference type="InterPro" id="IPR001182">
    <property type="entry name" value="FtsW/RodA"/>
</dbReference>
<evidence type="ECO:0000256" key="6">
    <source>
        <dbReference type="SAM" id="Phobius"/>
    </source>
</evidence>
<keyword evidence="2 6" id="KW-0812">Transmembrane</keyword>
<feature type="transmembrane region" description="Helical" evidence="6">
    <location>
        <begin position="47"/>
        <end position="64"/>
    </location>
</feature>
<dbReference type="Pfam" id="PF01098">
    <property type="entry name" value="FTSW_RODA_SPOVE"/>
    <property type="match status" value="1"/>
</dbReference>
<feature type="transmembrane region" description="Helical" evidence="6">
    <location>
        <begin position="358"/>
        <end position="378"/>
    </location>
</feature>
<gene>
    <name evidence="7" type="ORF">E3U55_12425</name>
</gene>
<dbReference type="GO" id="GO:0051301">
    <property type="term" value="P:cell division"/>
    <property type="evidence" value="ECO:0007669"/>
    <property type="project" value="InterPro"/>
</dbReference>
<keyword evidence="8" id="KW-1185">Reference proteome</keyword>
<feature type="transmembrane region" description="Helical" evidence="6">
    <location>
        <begin position="321"/>
        <end position="338"/>
    </location>
</feature>
<dbReference type="Proteomes" id="UP000297975">
    <property type="component" value="Unassembled WGS sequence"/>
</dbReference>
<dbReference type="OrthoDB" id="9768187at2"/>
<comment type="subcellular location">
    <subcellularLocation>
        <location evidence="1">Membrane</location>
        <topology evidence="1">Multi-pass membrane protein</topology>
    </subcellularLocation>
</comment>
<evidence type="ECO:0000256" key="3">
    <source>
        <dbReference type="ARBA" id="ARBA00022960"/>
    </source>
</evidence>
<feature type="transmembrane region" description="Helical" evidence="6">
    <location>
        <begin position="291"/>
        <end position="309"/>
    </location>
</feature>
<dbReference type="GO" id="GO:0005886">
    <property type="term" value="C:plasma membrane"/>
    <property type="evidence" value="ECO:0007669"/>
    <property type="project" value="TreeGrafter"/>
</dbReference>
<proteinExistence type="predicted"/>
<reference evidence="7 8" key="1">
    <citation type="submission" date="2019-03" db="EMBL/GenBank/DDBJ databases">
        <authorList>
            <person name="He R.-H."/>
        </authorList>
    </citation>
    <scope>NUCLEOTIDE SEQUENCE [LARGE SCALE GENOMIC DNA]</scope>
    <source>
        <strain evidence="8">SH 714</strain>
    </source>
</reference>
<feature type="transmembrane region" description="Helical" evidence="6">
    <location>
        <begin position="12"/>
        <end position="32"/>
    </location>
</feature>
<feature type="transmembrane region" description="Helical" evidence="6">
    <location>
        <begin position="76"/>
        <end position="94"/>
    </location>
</feature>
<feature type="transmembrane region" description="Helical" evidence="6">
    <location>
        <begin position="144"/>
        <end position="163"/>
    </location>
</feature>
<dbReference type="PANTHER" id="PTHR30474">
    <property type="entry name" value="CELL CYCLE PROTEIN"/>
    <property type="match status" value="1"/>
</dbReference>
<dbReference type="RefSeq" id="WP_134340794.1">
    <property type="nucleotide sequence ID" value="NZ_SOPW01000014.1"/>
</dbReference>
<dbReference type="GO" id="GO:0015648">
    <property type="term" value="F:lipid-linked peptidoglycan transporter activity"/>
    <property type="evidence" value="ECO:0007669"/>
    <property type="project" value="TreeGrafter"/>
</dbReference>
<feature type="transmembrane region" description="Helical" evidence="6">
    <location>
        <begin position="169"/>
        <end position="186"/>
    </location>
</feature>
<feature type="transmembrane region" description="Helical" evidence="6">
    <location>
        <begin position="114"/>
        <end position="132"/>
    </location>
</feature>
<evidence type="ECO:0000256" key="5">
    <source>
        <dbReference type="ARBA" id="ARBA00023136"/>
    </source>
</evidence>
<dbReference type="GO" id="GO:0008360">
    <property type="term" value="P:regulation of cell shape"/>
    <property type="evidence" value="ECO:0007669"/>
    <property type="project" value="UniProtKB-KW"/>
</dbReference>